<dbReference type="InterPro" id="IPR000872">
    <property type="entry name" value="Tafazzin"/>
</dbReference>
<dbReference type="InterPro" id="IPR002123">
    <property type="entry name" value="Plipid/glycerol_acylTrfase"/>
</dbReference>
<dbReference type="PANTHER" id="PTHR12497">
    <property type="entry name" value="TAZ PROTEIN TAFAZZIN"/>
    <property type="match status" value="1"/>
</dbReference>
<dbReference type="Pfam" id="PF01553">
    <property type="entry name" value="Acyltransferase"/>
    <property type="match status" value="1"/>
</dbReference>
<dbReference type="EMBL" id="LEKV01006806">
    <property type="protein sequence ID" value="KVH46399.1"/>
    <property type="molecule type" value="Genomic_DNA"/>
</dbReference>
<dbReference type="CDD" id="cd07989">
    <property type="entry name" value="LPLAT_AGPAT-like"/>
    <property type="match status" value="1"/>
</dbReference>
<keyword evidence="14" id="KW-1185">Reference proteome</keyword>
<dbReference type="GO" id="GO:0005741">
    <property type="term" value="C:mitochondrial outer membrane"/>
    <property type="evidence" value="ECO:0007669"/>
    <property type="project" value="UniProtKB-SubCell"/>
</dbReference>
<dbReference type="AlphaFoldDB" id="A0A103V2Z4"/>
<organism evidence="13 14">
    <name type="scientific">Cynara cardunculus var. scolymus</name>
    <name type="common">Globe artichoke</name>
    <name type="synonym">Cynara scolymus</name>
    <dbReference type="NCBI Taxonomy" id="59895"/>
    <lineage>
        <taxon>Eukaryota</taxon>
        <taxon>Viridiplantae</taxon>
        <taxon>Streptophyta</taxon>
        <taxon>Embryophyta</taxon>
        <taxon>Tracheophyta</taxon>
        <taxon>Spermatophyta</taxon>
        <taxon>Magnoliopsida</taxon>
        <taxon>eudicotyledons</taxon>
        <taxon>Gunneridae</taxon>
        <taxon>Pentapetalae</taxon>
        <taxon>asterids</taxon>
        <taxon>campanulids</taxon>
        <taxon>Asterales</taxon>
        <taxon>Asteraceae</taxon>
        <taxon>Carduoideae</taxon>
        <taxon>Cardueae</taxon>
        <taxon>Carduinae</taxon>
        <taxon>Cynara</taxon>
    </lineage>
</organism>
<evidence type="ECO:0000256" key="11">
    <source>
        <dbReference type="ARBA" id="ARBA00047906"/>
    </source>
</evidence>
<dbReference type="GO" id="GO:0005743">
    <property type="term" value="C:mitochondrial inner membrane"/>
    <property type="evidence" value="ECO:0007669"/>
    <property type="project" value="UniProtKB-SubCell"/>
</dbReference>
<evidence type="ECO:0000256" key="8">
    <source>
        <dbReference type="ARBA" id="ARBA00023136"/>
    </source>
</evidence>
<evidence type="ECO:0000256" key="9">
    <source>
        <dbReference type="ARBA" id="ARBA00023315"/>
    </source>
</evidence>
<comment type="subcellular location">
    <subcellularLocation>
        <location evidence="1">Mitochondrion inner membrane</location>
        <topology evidence="1">Peripheral membrane protein</topology>
        <orientation evidence="1">Intermembrane side</orientation>
    </subcellularLocation>
    <subcellularLocation>
        <location evidence="10">Mitochondrion outer membrane</location>
        <topology evidence="10">Peripheral membrane protein</topology>
        <orientation evidence="10">Intermembrane side</orientation>
    </subcellularLocation>
</comment>
<keyword evidence="8" id="KW-0472">Membrane</keyword>
<gene>
    <name evidence="13" type="ORF">Ccrd_025731</name>
</gene>
<sequence>MEERWFQKEDRWKDRALCVQHRLRDRFRVAIDKHRRRQRSNGYVSSVMERWLQRFRHFRSETLANSSTFYRKRGPWRGSGQPQLTRSPWNSQPNRLPNWAYWSPLPVHIPPTLDGPLLGLDLLCQPGPHLTAHLHVAIINGFDTPEDSVLTQMLQAVAVPIIGNVCHVFMHGLNHVQIYGGEKLQQAFNRPEKTPLITVSNHIASMDDPLVIAALLPSSVLLHARNLRWTLCASDRCFRNPVTSAFFKCVKVLPVSRGEGIYQKGMDVAITKLNRGGWVHIFPEGSRSRDGGKTMGSVKRGAASHCLQRPSKPKSVLILDLGAGHNLESMPLLETRSVIHAEGYVQIVSDFLKQEFDTTKSRMECKTTTNRTYQLSAPTTIAQKPASLIMILLSTSMTNDFFVVNNWFPFQSSLDVLGNVGNPNKELILDADNAPMVVPFVHAGMQEIMPIGATFPRVGKMVTILVGDPIDFKDLRELEQDNNVPRGNLYDAVSSRISDRLMKLKAQVDKLVELRTDKQDVLMAEHFDTGYEEDNRYFRVGFSCQGSGRITMDPTELMGFAARGLFMNQRMKENVQPSKAWNSFWKQSHGSISMLACAN</sequence>
<evidence type="ECO:0000256" key="1">
    <source>
        <dbReference type="ARBA" id="ARBA00004137"/>
    </source>
</evidence>
<keyword evidence="7" id="KW-0496">Mitochondrion</keyword>
<comment type="catalytic activity">
    <reaction evidence="11">
        <text>1'-[1,2-diacyl-sn-glycero-3-phospho],3'-[1-acyl-sn-glycero-3-phospho]-glycerol + a 1,2-diacyl-sn-glycero-3-phosphocholine = a cardiolipin + a 1-acyl-sn-glycero-3-phosphocholine</text>
        <dbReference type="Rhea" id="RHEA:33731"/>
        <dbReference type="ChEBI" id="CHEBI:57643"/>
        <dbReference type="ChEBI" id="CHEBI:58168"/>
        <dbReference type="ChEBI" id="CHEBI:62237"/>
        <dbReference type="ChEBI" id="CHEBI:64743"/>
    </reaction>
    <physiologicalReaction direction="left-to-right" evidence="11">
        <dbReference type="Rhea" id="RHEA:33732"/>
    </physiologicalReaction>
    <physiologicalReaction direction="right-to-left" evidence="11">
        <dbReference type="Rhea" id="RHEA:33733"/>
    </physiologicalReaction>
</comment>
<dbReference type="GO" id="GO:0008374">
    <property type="term" value="F:O-acyltransferase activity"/>
    <property type="evidence" value="ECO:0007669"/>
    <property type="project" value="TreeGrafter"/>
</dbReference>
<evidence type="ECO:0000259" key="12">
    <source>
        <dbReference type="SMART" id="SM00563"/>
    </source>
</evidence>
<keyword evidence="9 13" id="KW-0012">Acyltransferase</keyword>
<dbReference type="Proteomes" id="UP000243975">
    <property type="component" value="Unassembled WGS sequence"/>
</dbReference>
<dbReference type="STRING" id="59895.A0A103V2Z4"/>
<evidence type="ECO:0000313" key="14">
    <source>
        <dbReference type="Proteomes" id="UP000243975"/>
    </source>
</evidence>
<comment type="similarity">
    <text evidence="2">Belongs to the taffazin family.</text>
</comment>
<evidence type="ECO:0000313" key="13">
    <source>
        <dbReference type="EMBL" id="KVH46399.1"/>
    </source>
</evidence>
<evidence type="ECO:0000256" key="6">
    <source>
        <dbReference type="ARBA" id="ARBA00023098"/>
    </source>
</evidence>
<reference evidence="13 14" key="1">
    <citation type="journal article" date="2016" name="Sci. Rep.">
        <title>The genome sequence of the outbreeding globe artichoke constructed de novo incorporating a phase-aware low-pass sequencing strategy of F1 progeny.</title>
        <authorList>
            <person name="Scaglione D."/>
            <person name="Reyes-Chin-Wo S."/>
            <person name="Acquadro A."/>
            <person name="Froenicke L."/>
            <person name="Portis E."/>
            <person name="Beitel C."/>
            <person name="Tirone M."/>
            <person name="Mauro R."/>
            <person name="Lo Monaco A."/>
            <person name="Mauromicale G."/>
            <person name="Faccioli P."/>
            <person name="Cattivelli L."/>
            <person name="Rieseberg L."/>
            <person name="Michelmore R."/>
            <person name="Lanteri S."/>
        </authorList>
    </citation>
    <scope>NUCLEOTIDE SEQUENCE [LARGE SCALE GENOMIC DNA]</scope>
    <source>
        <strain evidence="13">2C</strain>
    </source>
</reference>
<comment type="caution">
    <text evidence="13">The sequence shown here is derived from an EMBL/GenBank/DDBJ whole genome shotgun (WGS) entry which is preliminary data.</text>
</comment>
<dbReference type="PRINTS" id="PR00979">
    <property type="entry name" value="TAFAZZIN"/>
</dbReference>
<dbReference type="GO" id="GO:0006644">
    <property type="term" value="P:phospholipid metabolic process"/>
    <property type="evidence" value="ECO:0007669"/>
    <property type="project" value="InterPro"/>
</dbReference>
<dbReference type="SUPFAM" id="SSF69593">
    <property type="entry name" value="Glycerol-3-phosphate (1)-acyltransferase"/>
    <property type="match status" value="2"/>
</dbReference>
<evidence type="ECO:0000256" key="2">
    <source>
        <dbReference type="ARBA" id="ARBA00010524"/>
    </source>
</evidence>
<evidence type="ECO:0000256" key="4">
    <source>
        <dbReference type="ARBA" id="ARBA00022787"/>
    </source>
</evidence>
<protein>
    <submittedName>
        <fullName evidence="13">Phospholipid/glycerol acyltransferase</fullName>
    </submittedName>
</protein>
<keyword evidence="5" id="KW-0999">Mitochondrion inner membrane</keyword>
<dbReference type="SMART" id="SM00563">
    <property type="entry name" value="PlsC"/>
    <property type="match status" value="1"/>
</dbReference>
<accession>A0A103V2Z4</accession>
<keyword evidence="4" id="KW-1000">Mitochondrion outer membrane</keyword>
<dbReference type="Gramene" id="KVH46399">
    <property type="protein sequence ID" value="KVH46399"/>
    <property type="gene ID" value="Ccrd_025731"/>
</dbReference>
<keyword evidence="3" id="KW-0808">Transferase</keyword>
<name>A0A103V2Z4_CYNCS</name>
<keyword evidence="6" id="KW-0443">Lipid metabolism</keyword>
<evidence type="ECO:0000256" key="3">
    <source>
        <dbReference type="ARBA" id="ARBA00022679"/>
    </source>
</evidence>
<dbReference type="PANTHER" id="PTHR12497:SF0">
    <property type="entry name" value="TAFAZZIN"/>
    <property type="match status" value="1"/>
</dbReference>
<evidence type="ECO:0000256" key="10">
    <source>
        <dbReference type="ARBA" id="ARBA00024323"/>
    </source>
</evidence>
<evidence type="ECO:0000256" key="5">
    <source>
        <dbReference type="ARBA" id="ARBA00022792"/>
    </source>
</evidence>
<evidence type="ECO:0000256" key="7">
    <source>
        <dbReference type="ARBA" id="ARBA00023128"/>
    </source>
</evidence>
<proteinExistence type="inferred from homology"/>
<feature type="domain" description="Phospholipid/glycerol acyltransferase" evidence="12">
    <location>
        <begin position="196"/>
        <end position="326"/>
    </location>
</feature>